<comment type="caution">
    <text evidence="11">The sequence shown here is derived from an EMBL/GenBank/DDBJ whole genome shotgun (WGS) entry which is preliminary data.</text>
</comment>
<dbReference type="GO" id="GO:0005886">
    <property type="term" value="C:plasma membrane"/>
    <property type="evidence" value="ECO:0007669"/>
    <property type="project" value="UniProtKB-SubCell"/>
</dbReference>
<keyword evidence="12" id="KW-1185">Reference proteome</keyword>
<comment type="subunit">
    <text evidence="9">The complex comprises the extracytoplasmic solute receptor protein and the two transmembrane proteins.</text>
</comment>
<name>A0A7W6HBC6_9HYPH</name>
<dbReference type="PANTHER" id="PTHR35011">
    <property type="entry name" value="2,3-DIKETO-L-GULONATE TRAP TRANSPORTER SMALL PERMEASE PROTEIN YIAM"/>
    <property type="match status" value="1"/>
</dbReference>
<dbReference type="AlphaFoldDB" id="A0A7W6HBC6"/>
<keyword evidence="3" id="KW-1003">Cell membrane</keyword>
<organism evidence="11 12">
    <name type="scientific">Aurantimonas endophytica</name>
    <dbReference type="NCBI Taxonomy" id="1522175"/>
    <lineage>
        <taxon>Bacteria</taxon>
        <taxon>Pseudomonadati</taxon>
        <taxon>Pseudomonadota</taxon>
        <taxon>Alphaproteobacteria</taxon>
        <taxon>Hyphomicrobiales</taxon>
        <taxon>Aurantimonadaceae</taxon>
        <taxon>Aurantimonas</taxon>
    </lineage>
</organism>
<comment type="function">
    <text evidence="9">Part of the tripartite ATP-independent periplasmic (TRAP) transport system.</text>
</comment>
<keyword evidence="6 9" id="KW-1133">Transmembrane helix</keyword>
<evidence type="ECO:0000256" key="1">
    <source>
        <dbReference type="ARBA" id="ARBA00004429"/>
    </source>
</evidence>
<keyword evidence="2 9" id="KW-0813">Transport</keyword>
<evidence type="ECO:0000313" key="11">
    <source>
        <dbReference type="EMBL" id="MBB4002051.1"/>
    </source>
</evidence>
<dbReference type="PANTHER" id="PTHR35011:SF10">
    <property type="entry name" value="TRAP TRANSPORTER SMALL PERMEASE PROTEIN"/>
    <property type="match status" value="1"/>
</dbReference>
<evidence type="ECO:0000256" key="4">
    <source>
        <dbReference type="ARBA" id="ARBA00022519"/>
    </source>
</evidence>
<feature type="transmembrane region" description="Helical" evidence="9">
    <location>
        <begin position="12"/>
        <end position="32"/>
    </location>
</feature>
<keyword evidence="4 9" id="KW-0997">Cell inner membrane</keyword>
<feature type="domain" description="Tripartite ATP-independent periplasmic transporters DctQ component" evidence="10">
    <location>
        <begin position="29"/>
        <end position="157"/>
    </location>
</feature>
<gene>
    <name evidence="11" type="ORF">GGR03_001098</name>
</gene>
<accession>A0A7W6HBC6</accession>
<evidence type="ECO:0000256" key="3">
    <source>
        <dbReference type="ARBA" id="ARBA00022475"/>
    </source>
</evidence>
<protein>
    <recommendedName>
        <fullName evidence="9">TRAP transporter small permease protein</fullName>
    </recommendedName>
</protein>
<sequence>MQTNPVATYLGPLARFFALLAGYGILALSLLITCEVLLRRFLNFSLQGGDEFGGYVLAMLAAFGFAYAWLDRSHTRVELVLEKVSPALRALLDLIAVLSLTGMAVFMAWRGWATLTESIEYGSLSGTPMMTPLWQPQAIWVIGLVFFALVAAATSVHAIILFARRSPMLAQWYGVKSLNEEIREQTALVAERSDAR</sequence>
<dbReference type="EMBL" id="JACIEM010000001">
    <property type="protein sequence ID" value="MBB4002051.1"/>
    <property type="molecule type" value="Genomic_DNA"/>
</dbReference>
<evidence type="ECO:0000313" key="12">
    <source>
        <dbReference type="Proteomes" id="UP000588647"/>
    </source>
</evidence>
<dbReference type="Proteomes" id="UP000588647">
    <property type="component" value="Unassembled WGS sequence"/>
</dbReference>
<dbReference type="InterPro" id="IPR007387">
    <property type="entry name" value="TRAP_DctQ"/>
</dbReference>
<comment type="similarity">
    <text evidence="8 9">Belongs to the TRAP transporter small permease family.</text>
</comment>
<evidence type="ECO:0000256" key="9">
    <source>
        <dbReference type="RuleBase" id="RU369079"/>
    </source>
</evidence>
<dbReference type="Pfam" id="PF04290">
    <property type="entry name" value="DctQ"/>
    <property type="match status" value="1"/>
</dbReference>
<feature type="transmembrane region" description="Helical" evidence="9">
    <location>
        <begin position="90"/>
        <end position="109"/>
    </location>
</feature>
<evidence type="ECO:0000256" key="6">
    <source>
        <dbReference type="ARBA" id="ARBA00022989"/>
    </source>
</evidence>
<dbReference type="RefSeq" id="WP_183206543.1">
    <property type="nucleotide sequence ID" value="NZ_JAAAMM010000001.1"/>
</dbReference>
<feature type="transmembrane region" description="Helical" evidence="9">
    <location>
        <begin position="52"/>
        <end position="70"/>
    </location>
</feature>
<reference evidence="11 12" key="1">
    <citation type="submission" date="2020-08" db="EMBL/GenBank/DDBJ databases">
        <title>Genomic Encyclopedia of Type Strains, Phase IV (KMG-IV): sequencing the most valuable type-strain genomes for metagenomic binning, comparative biology and taxonomic classification.</title>
        <authorList>
            <person name="Goeker M."/>
        </authorList>
    </citation>
    <scope>NUCLEOTIDE SEQUENCE [LARGE SCALE GENOMIC DNA]</scope>
    <source>
        <strain evidence="11 12">DSM 103570</strain>
    </source>
</reference>
<keyword evidence="7 9" id="KW-0472">Membrane</keyword>
<evidence type="ECO:0000256" key="2">
    <source>
        <dbReference type="ARBA" id="ARBA00022448"/>
    </source>
</evidence>
<feature type="transmembrane region" description="Helical" evidence="9">
    <location>
        <begin position="138"/>
        <end position="163"/>
    </location>
</feature>
<keyword evidence="5 9" id="KW-0812">Transmembrane</keyword>
<proteinExistence type="inferred from homology"/>
<evidence type="ECO:0000256" key="5">
    <source>
        <dbReference type="ARBA" id="ARBA00022692"/>
    </source>
</evidence>
<dbReference type="InterPro" id="IPR055348">
    <property type="entry name" value="DctQ"/>
</dbReference>
<dbReference type="GO" id="GO:0022857">
    <property type="term" value="F:transmembrane transporter activity"/>
    <property type="evidence" value="ECO:0007669"/>
    <property type="project" value="UniProtKB-UniRule"/>
</dbReference>
<evidence type="ECO:0000256" key="7">
    <source>
        <dbReference type="ARBA" id="ARBA00023136"/>
    </source>
</evidence>
<evidence type="ECO:0000256" key="8">
    <source>
        <dbReference type="ARBA" id="ARBA00038436"/>
    </source>
</evidence>
<dbReference type="GO" id="GO:0015740">
    <property type="term" value="P:C4-dicarboxylate transport"/>
    <property type="evidence" value="ECO:0007669"/>
    <property type="project" value="TreeGrafter"/>
</dbReference>
<comment type="subcellular location">
    <subcellularLocation>
        <location evidence="1 9">Cell inner membrane</location>
        <topology evidence="1 9">Multi-pass membrane protein</topology>
    </subcellularLocation>
</comment>
<evidence type="ECO:0000259" key="10">
    <source>
        <dbReference type="Pfam" id="PF04290"/>
    </source>
</evidence>